<feature type="compositionally biased region" description="Polar residues" evidence="1">
    <location>
        <begin position="424"/>
        <end position="435"/>
    </location>
</feature>
<feature type="region of interest" description="Disordered" evidence="1">
    <location>
        <begin position="559"/>
        <end position="580"/>
    </location>
</feature>
<evidence type="ECO:0000313" key="2">
    <source>
        <dbReference type="EMBL" id="CAH1188735.1"/>
    </source>
</evidence>
<evidence type="ECO:0000313" key="3">
    <source>
        <dbReference type="Proteomes" id="UP001153712"/>
    </source>
</evidence>
<feature type="region of interest" description="Disordered" evidence="1">
    <location>
        <begin position="273"/>
        <end position="299"/>
    </location>
</feature>
<feature type="compositionally biased region" description="Polar residues" evidence="1">
    <location>
        <begin position="397"/>
        <end position="407"/>
    </location>
</feature>
<dbReference type="EMBL" id="CAKJVH030000001">
    <property type="protein sequence ID" value="CAH1188735.1"/>
    <property type="molecule type" value="Genomic_DNA"/>
</dbReference>
<feature type="region of interest" description="Disordered" evidence="1">
    <location>
        <begin position="315"/>
        <end position="343"/>
    </location>
</feature>
<feature type="compositionally biased region" description="Basic and acidic residues" evidence="1">
    <location>
        <begin position="315"/>
        <end position="329"/>
    </location>
</feature>
<name>A0A9P0E0L5_PHYSR</name>
<feature type="region of interest" description="Disordered" evidence="1">
    <location>
        <begin position="366"/>
        <end position="438"/>
    </location>
</feature>
<dbReference type="AlphaFoldDB" id="A0A9P0E0L5"/>
<comment type="caution">
    <text evidence="2">The sequence shown here is derived from an EMBL/GenBank/DDBJ whole genome shotgun (WGS) entry which is preliminary data.</text>
</comment>
<organism evidence="2 3">
    <name type="scientific">Phyllotreta striolata</name>
    <name type="common">Striped flea beetle</name>
    <name type="synonym">Crioceris striolata</name>
    <dbReference type="NCBI Taxonomy" id="444603"/>
    <lineage>
        <taxon>Eukaryota</taxon>
        <taxon>Metazoa</taxon>
        <taxon>Ecdysozoa</taxon>
        <taxon>Arthropoda</taxon>
        <taxon>Hexapoda</taxon>
        <taxon>Insecta</taxon>
        <taxon>Pterygota</taxon>
        <taxon>Neoptera</taxon>
        <taxon>Endopterygota</taxon>
        <taxon>Coleoptera</taxon>
        <taxon>Polyphaga</taxon>
        <taxon>Cucujiformia</taxon>
        <taxon>Chrysomeloidea</taxon>
        <taxon>Chrysomelidae</taxon>
        <taxon>Galerucinae</taxon>
        <taxon>Alticini</taxon>
        <taxon>Phyllotreta</taxon>
    </lineage>
</organism>
<proteinExistence type="predicted"/>
<accession>A0A9P0E0L5</accession>
<feature type="compositionally biased region" description="Polar residues" evidence="1">
    <location>
        <begin position="559"/>
        <end position="578"/>
    </location>
</feature>
<evidence type="ECO:0000256" key="1">
    <source>
        <dbReference type="SAM" id="MobiDB-lite"/>
    </source>
</evidence>
<dbReference type="Proteomes" id="UP001153712">
    <property type="component" value="Unassembled WGS sequence"/>
</dbReference>
<reference evidence="2" key="1">
    <citation type="submission" date="2022-01" db="EMBL/GenBank/DDBJ databases">
        <authorList>
            <person name="King R."/>
        </authorList>
    </citation>
    <scope>NUCLEOTIDE SEQUENCE</scope>
</reference>
<keyword evidence="3" id="KW-1185">Reference proteome</keyword>
<sequence length="1030" mass="118417">MANPPPSNINTEEIIDLDNYICNDERIQMWLDSFYNQMKINYGYEDVNTLENFMKWYINSLRTEVKDIKITRNVSAKIEKHIFYFHTNFKRLNVISDDTYLDSMEDILAFYLDCEVKRYINETRRRISNKKVMRSRILNLLSVYLINRKDRYHHVLMKMQSDMSSEAVKNYLNVIFMAIFSRKPYNKSDKAFCSAFVLSKRWKKTIPPDCWPTLDEIIKELYGRHPNTIGTNSIWKKITTSSGLIDSKDEHSNNDKELCEAYLKYVKSINLDDNNENENKEENVGTSQPRSSRLFQSSKQLSELEQLLEDCKRTETNEAKKNNQKEKNVNKTVDVDDDDDDDCIIISDEPAYIHPEDLVLEILDDDDDDVEDNSKNKETGKKNSPKEKKELSFLDSIDTTACSSSKADNPITKNNFKKSKNNRSQRPAGTGNDNQEPIIVNDEIDISEEKNNITGSSKNFQSYNDRECNYDERSSSPWPHSMTINFHELIASTTSEWNKLSTLRNRSSVIFEDLPEQELIQENQTDEEPSHLLNNTETEIDSNEVEIIECNTNIVMENTESLTPNSPPQQLKSNTSGEGSICSDFEKTEKLAVNQTEKVLDDAKDDKNSYIQEVHNLNGINNMNDVNSSANDVCPSIPVIEENQGSSLSTFSSNFGGANDSDKLMEDKHQGSKKRKRIIFLENYSVCKSGTLTSTNPPTNKTIQTIPSNGIPDDMLLKSKPLVIVERLSDIEIEGWKKISEKTRKIKCFETISRLNSFKSQEILSNRQRNNERPTRLNPNNDSAFYKRAYEGNWRETQELNFKEKESDINLILDDCATSSFACTNLCCHYISKSFENLTIGTSTNSQLVPAFYNHYQIKETCRRQEIPEGIFSNVNLFVHPSFGSSIPEVEEFERVSPLPLDLRNNKLPPDPALNTSQTEYCGNNKLNSDCGSCINSTNNSSNQETTNELKKRNEIKRTMNLLEEEKQIRLPLKKRKHSMSNLTEPFVDDNFIDPILIEEIIKKARVEKYGNDDISYPARPAISIAEIQL</sequence>
<gene>
    <name evidence="2" type="ORF">PHYEVI_LOCUS11793</name>
</gene>
<feature type="compositionally biased region" description="Polar residues" evidence="1">
    <location>
        <begin position="284"/>
        <end position="293"/>
    </location>
</feature>
<dbReference type="OrthoDB" id="6783512at2759"/>
<protein>
    <submittedName>
        <fullName evidence="2">Uncharacterized protein</fullName>
    </submittedName>
</protein>
<feature type="compositionally biased region" description="Basic and acidic residues" evidence="1">
    <location>
        <begin position="372"/>
        <end position="392"/>
    </location>
</feature>